<proteinExistence type="predicted"/>
<dbReference type="GeneID" id="25560502"/>
<dbReference type="GO" id="GO:0016787">
    <property type="term" value="F:hydrolase activity"/>
    <property type="evidence" value="ECO:0007669"/>
    <property type="project" value="UniProtKB-KW"/>
</dbReference>
<dbReference type="AlphaFoldDB" id="A0A0L0DEA1"/>
<dbReference type="STRING" id="461836.A0A0L0DEA1"/>
<dbReference type="Proteomes" id="UP000054408">
    <property type="component" value="Unassembled WGS sequence"/>
</dbReference>
<name>A0A0L0DEA1_THETB</name>
<dbReference type="RefSeq" id="XP_013762440.1">
    <property type="nucleotide sequence ID" value="XM_013906986.1"/>
</dbReference>
<dbReference type="InterPro" id="IPR002591">
    <property type="entry name" value="Phosphodiest/P_Trfase"/>
</dbReference>
<reference evidence="1 2" key="1">
    <citation type="submission" date="2010-05" db="EMBL/GenBank/DDBJ databases">
        <title>The Genome Sequence of Thecamonas trahens ATCC 50062.</title>
        <authorList>
            <consortium name="The Broad Institute Genome Sequencing Platform"/>
            <person name="Russ C."/>
            <person name="Cuomo C."/>
            <person name="Shea T."/>
            <person name="Young S.K."/>
            <person name="Zeng Q."/>
            <person name="Koehrsen M."/>
            <person name="Haas B."/>
            <person name="Borodovsky M."/>
            <person name="Guigo R."/>
            <person name="Alvarado L."/>
            <person name="Berlin A."/>
            <person name="Bochicchio J."/>
            <person name="Borenstein D."/>
            <person name="Chapman S."/>
            <person name="Chen Z."/>
            <person name="Freedman E."/>
            <person name="Gellesch M."/>
            <person name="Goldberg J."/>
            <person name="Griggs A."/>
            <person name="Gujja S."/>
            <person name="Heilman E."/>
            <person name="Heiman D."/>
            <person name="Hepburn T."/>
            <person name="Howarth C."/>
            <person name="Jen D."/>
            <person name="Larson L."/>
            <person name="Mehta T."/>
            <person name="Park D."/>
            <person name="Pearson M."/>
            <person name="Roberts A."/>
            <person name="Saif S."/>
            <person name="Shenoy N."/>
            <person name="Sisk P."/>
            <person name="Stolte C."/>
            <person name="Sykes S."/>
            <person name="Thomson T."/>
            <person name="Walk T."/>
            <person name="White J."/>
            <person name="Yandava C."/>
            <person name="Burger G."/>
            <person name="Gray M.W."/>
            <person name="Holland P.W.H."/>
            <person name="King N."/>
            <person name="Lang F.B.F."/>
            <person name="Roger A.J."/>
            <person name="Ruiz-Trillo I."/>
            <person name="Lander E."/>
            <person name="Nusbaum C."/>
        </authorList>
    </citation>
    <scope>NUCLEOTIDE SEQUENCE [LARGE SCALE GENOMIC DNA]</scope>
    <source>
        <strain evidence="1 2">ATCC 50062</strain>
    </source>
</reference>
<protein>
    <submittedName>
        <fullName evidence="1">Phosphonoacetate hydrolase</fullName>
    </submittedName>
</protein>
<accession>A0A0L0DEA1</accession>
<gene>
    <name evidence="1" type="ORF">AMSG_00711</name>
</gene>
<dbReference type="Gene3D" id="3.40.720.10">
    <property type="entry name" value="Alkaline Phosphatase, subunit A"/>
    <property type="match status" value="1"/>
</dbReference>
<dbReference type="Gene3D" id="3.30.1360.110">
    <property type="entry name" value="Domain 2, Phosphonoacetate Hydrolase"/>
    <property type="match status" value="1"/>
</dbReference>
<dbReference type="SUPFAM" id="SSF53649">
    <property type="entry name" value="Alkaline phosphatase-like"/>
    <property type="match status" value="1"/>
</dbReference>
<dbReference type="InterPro" id="IPR017850">
    <property type="entry name" value="Alkaline_phosphatase_core_sf"/>
</dbReference>
<keyword evidence="1" id="KW-0378">Hydrolase</keyword>
<dbReference type="Pfam" id="PF01663">
    <property type="entry name" value="Phosphodiest"/>
    <property type="match status" value="1"/>
</dbReference>
<evidence type="ECO:0000313" key="1">
    <source>
        <dbReference type="EMBL" id="KNC50550.1"/>
    </source>
</evidence>
<evidence type="ECO:0000313" key="2">
    <source>
        <dbReference type="Proteomes" id="UP000054408"/>
    </source>
</evidence>
<sequence length="428" mass="44229">MIALRKLTTACAGARLWRGMVTEAVHGRVYAVPADDAAPAGVINLEGIGKEYLDAASREALTPHLDALAAEHFQGMVAAPIPAFSLPAAAAIASGADATGHGLIGSLLPPALPLPAAEWTPQAVAQMRTPPDGGPPSVLEALAGAGVDVALIAAKPDHANVLRGSLPDAAVAMTAGGSGDTSIAALDEAVAAVKRGVGVFLACASSAIPHMAAPDDAAALEYLAGVDARIGELRELDCQLVVTSGHSVNWKISYDETPRVTYLAPLVAHLEPLGILLPICDPHTELHAGLGGMAHIYLRPGLARDRGALIDAMRVLREAPGTHAVMDRETAATSLKLPAESIGDLVVLADLDSVLAGEPPAADAPVLQRKNLRSTGSIYETNVPMIVGRELTDVRATSLTRGQYFTSDAFDLLLNDASDADTTERAWM</sequence>
<organism evidence="1 2">
    <name type="scientific">Thecamonas trahens ATCC 50062</name>
    <dbReference type="NCBI Taxonomy" id="461836"/>
    <lineage>
        <taxon>Eukaryota</taxon>
        <taxon>Apusozoa</taxon>
        <taxon>Apusomonadida</taxon>
        <taxon>Apusomonadidae</taxon>
        <taxon>Thecamonas</taxon>
    </lineage>
</organism>
<dbReference type="InterPro" id="IPR023116">
    <property type="entry name" value="Phosphonoacetate_hydro_insert"/>
</dbReference>
<keyword evidence="2" id="KW-1185">Reference proteome</keyword>
<dbReference type="EMBL" id="GL349435">
    <property type="protein sequence ID" value="KNC50550.1"/>
    <property type="molecule type" value="Genomic_DNA"/>
</dbReference>